<feature type="region of interest" description="Disordered" evidence="8">
    <location>
        <begin position="92"/>
        <end position="120"/>
    </location>
</feature>
<evidence type="ECO:0000259" key="9">
    <source>
        <dbReference type="Pfam" id="PF01052"/>
    </source>
</evidence>
<dbReference type="GO" id="GO:0009425">
    <property type="term" value="C:bacterial-type flagellum basal body"/>
    <property type="evidence" value="ECO:0007669"/>
    <property type="project" value="InterPro"/>
</dbReference>
<evidence type="ECO:0000313" key="11">
    <source>
        <dbReference type="Proteomes" id="UP000027866"/>
    </source>
</evidence>
<dbReference type="RefSeq" id="WP_069297421.1">
    <property type="nucleotide sequence ID" value="NZ_CP017057.1"/>
</dbReference>
<dbReference type="EMBL" id="JMIX01000014">
    <property type="protein sequence ID" value="KEO89571.1"/>
    <property type="molecule type" value="Genomic_DNA"/>
</dbReference>
<dbReference type="InterPro" id="IPR051469">
    <property type="entry name" value="FliN/MopA/SpaO"/>
</dbReference>
<dbReference type="InterPro" id="IPR001172">
    <property type="entry name" value="FliN_T3SS_HrcQb"/>
</dbReference>
<proteinExistence type="inferred from homology"/>
<dbReference type="PANTHER" id="PTHR43484:SF1">
    <property type="entry name" value="FLAGELLAR MOTOR SWITCH PROTEIN FLIN"/>
    <property type="match status" value="1"/>
</dbReference>
<dbReference type="InterPro" id="IPR036429">
    <property type="entry name" value="SpoA-like_sf"/>
</dbReference>
<comment type="similarity">
    <text evidence="2">Belongs to the FliN/MopA/SpaO family.</text>
</comment>
<dbReference type="GO" id="GO:0006935">
    <property type="term" value="P:chemotaxis"/>
    <property type="evidence" value="ECO:0007669"/>
    <property type="project" value="UniProtKB-KW"/>
</dbReference>
<dbReference type="GO" id="GO:0071973">
    <property type="term" value="P:bacterial-type flagellum-dependent cell motility"/>
    <property type="evidence" value="ECO:0007669"/>
    <property type="project" value="InterPro"/>
</dbReference>
<evidence type="ECO:0000256" key="3">
    <source>
        <dbReference type="ARBA" id="ARBA00021897"/>
    </source>
</evidence>
<organism evidence="10 11">
    <name type="scientific">Erythrobacter litoralis</name>
    <dbReference type="NCBI Taxonomy" id="39960"/>
    <lineage>
        <taxon>Bacteria</taxon>
        <taxon>Pseudomonadati</taxon>
        <taxon>Pseudomonadota</taxon>
        <taxon>Alphaproteobacteria</taxon>
        <taxon>Sphingomonadales</taxon>
        <taxon>Erythrobacteraceae</taxon>
        <taxon>Erythrobacter/Porphyrobacter group</taxon>
        <taxon>Erythrobacter</taxon>
    </lineage>
</organism>
<dbReference type="AlphaFoldDB" id="A0A074M4J1"/>
<evidence type="ECO:0000256" key="2">
    <source>
        <dbReference type="ARBA" id="ARBA00009226"/>
    </source>
</evidence>
<evidence type="ECO:0000256" key="6">
    <source>
        <dbReference type="ARBA" id="ARBA00022779"/>
    </source>
</evidence>
<evidence type="ECO:0000256" key="5">
    <source>
        <dbReference type="ARBA" id="ARBA00022500"/>
    </source>
</evidence>
<sequence>MSDFSPSSRSALHRFGNVGVRLSVELGRTEMMLRDVLLLGEGSTVALNRLTDEALDLTANGRVIARGEVVTQNGRFALKILSLVGDDGVLETAGDSSAGVSGPLGPVSDPAMSGGADVAP</sequence>
<name>A0A074M4J1_9SPHN</name>
<dbReference type="Pfam" id="PF01052">
    <property type="entry name" value="FliMN_C"/>
    <property type="match status" value="1"/>
</dbReference>
<feature type="domain" description="Flagellar motor switch protein FliN-like C-terminal" evidence="9">
    <location>
        <begin position="16"/>
        <end position="84"/>
    </location>
</feature>
<dbReference type="OrthoDB" id="9790303at2"/>
<evidence type="ECO:0000256" key="8">
    <source>
        <dbReference type="SAM" id="MobiDB-lite"/>
    </source>
</evidence>
<dbReference type="KEGG" id="elq:Ga0102493_111254"/>
<dbReference type="Gene3D" id="2.30.330.10">
    <property type="entry name" value="SpoA-like"/>
    <property type="match status" value="1"/>
</dbReference>
<evidence type="ECO:0000256" key="1">
    <source>
        <dbReference type="ARBA" id="ARBA00004413"/>
    </source>
</evidence>
<evidence type="ECO:0000256" key="7">
    <source>
        <dbReference type="ARBA" id="ARBA00023136"/>
    </source>
</evidence>
<keyword evidence="5" id="KW-0145">Chemotaxis</keyword>
<dbReference type="GO" id="GO:0003774">
    <property type="term" value="F:cytoskeletal motor activity"/>
    <property type="evidence" value="ECO:0007669"/>
    <property type="project" value="InterPro"/>
</dbReference>
<keyword evidence="11" id="KW-1185">Reference proteome</keyword>
<keyword evidence="6" id="KW-0283">Flagellar rotation</keyword>
<comment type="caution">
    <text evidence="10">The sequence shown here is derived from an EMBL/GenBank/DDBJ whole genome shotgun (WGS) entry which is preliminary data.</text>
</comment>
<reference evidence="10 11" key="1">
    <citation type="submission" date="2014-04" db="EMBL/GenBank/DDBJ databases">
        <title>A comprehensive comparison of genomes of Erythrobacter spp. Strains.</title>
        <authorList>
            <person name="Zheng Q."/>
        </authorList>
    </citation>
    <scope>NUCLEOTIDE SEQUENCE [LARGE SCALE GENOMIC DNA]</scope>
    <source>
        <strain evidence="10 11">DSM 8509</strain>
    </source>
</reference>
<dbReference type="Proteomes" id="UP000027866">
    <property type="component" value="Unassembled WGS sequence"/>
</dbReference>
<dbReference type="InterPro" id="IPR001543">
    <property type="entry name" value="FliN-like_C"/>
</dbReference>
<dbReference type="PRINTS" id="PR00956">
    <property type="entry name" value="FLGMOTORFLIN"/>
</dbReference>
<dbReference type="PANTHER" id="PTHR43484">
    <property type="match status" value="1"/>
</dbReference>
<dbReference type="PATRIC" id="fig|39960.10.peg.325"/>
<evidence type="ECO:0000313" key="10">
    <source>
        <dbReference type="EMBL" id="KEO89571.1"/>
    </source>
</evidence>
<dbReference type="GO" id="GO:0005886">
    <property type="term" value="C:plasma membrane"/>
    <property type="evidence" value="ECO:0007669"/>
    <property type="project" value="UniProtKB-SubCell"/>
</dbReference>
<keyword evidence="4" id="KW-1003">Cell membrane</keyword>
<evidence type="ECO:0000256" key="4">
    <source>
        <dbReference type="ARBA" id="ARBA00022475"/>
    </source>
</evidence>
<protein>
    <recommendedName>
        <fullName evidence="3">Flagellar motor switch protein FliN</fullName>
    </recommendedName>
</protein>
<accession>A0A074M4J1</accession>
<gene>
    <name evidence="10" type="ORF">EH32_03455</name>
</gene>
<dbReference type="SUPFAM" id="SSF101801">
    <property type="entry name" value="Surface presentation of antigens (SPOA)"/>
    <property type="match status" value="1"/>
</dbReference>
<keyword evidence="7" id="KW-0472">Membrane</keyword>
<comment type="subcellular location">
    <subcellularLocation>
        <location evidence="1">Cell membrane</location>
        <topology evidence="1">Peripheral membrane protein</topology>
        <orientation evidence="1">Cytoplasmic side</orientation>
    </subcellularLocation>
</comment>